<dbReference type="AlphaFoldDB" id="A0A2S9YCU6"/>
<dbReference type="PANTHER" id="PTHR39186:SF1">
    <property type="entry name" value="DUF2071 DOMAIN-CONTAINING PROTEIN"/>
    <property type="match status" value="1"/>
</dbReference>
<evidence type="ECO:0000313" key="1">
    <source>
        <dbReference type="EMBL" id="PRQ02929.1"/>
    </source>
</evidence>
<name>A0A2S9YCU6_9BACT</name>
<protein>
    <recommendedName>
        <fullName evidence="3">DUF2071 domain-containing protein</fullName>
    </recommendedName>
</protein>
<evidence type="ECO:0000313" key="2">
    <source>
        <dbReference type="Proteomes" id="UP000237968"/>
    </source>
</evidence>
<evidence type="ECO:0008006" key="3">
    <source>
        <dbReference type="Google" id="ProtNLM"/>
    </source>
</evidence>
<dbReference type="EMBL" id="PVNK01000108">
    <property type="protein sequence ID" value="PRQ02929.1"/>
    <property type="molecule type" value="Genomic_DNA"/>
</dbReference>
<sequence length="255" mass="29639">MPDWSALLDRRGHRPYPLPERGWHMTMSWLDLLFAHWSFEPELVRALLPAGLELDTFDGRAWLGVVPFRMEHVGPRGLNWVPGVSAFPELNVRTYVVADGKPGVWFFSLDAASRVAVRSARVGFHLPYFDARMRCEEREGWIEYRSERRHRGQPEGVFEGRYRGVGERYQSEPGTHEQWLTERYCLYAQDRAGRIRRGEIHHEQWPLQRAEAEIETCTVSDGWGLPLPDEAPLLHFVRRIDVVGWLLTPVAVKNQ</sequence>
<dbReference type="Gene3D" id="2.40.400.10">
    <property type="entry name" value="Acetoacetate decarboxylase-like"/>
    <property type="match status" value="1"/>
</dbReference>
<reference evidence="1 2" key="1">
    <citation type="submission" date="2018-03" db="EMBL/GenBank/DDBJ databases">
        <title>Draft Genome Sequences of the Obligatory Marine Myxobacteria Enhygromyxa salina SWB005.</title>
        <authorList>
            <person name="Poehlein A."/>
            <person name="Moghaddam J.A."/>
            <person name="Harms H."/>
            <person name="Alanjari M."/>
            <person name="Koenig G.M."/>
            <person name="Daniel R."/>
            <person name="Schaeberle T.F."/>
        </authorList>
    </citation>
    <scope>NUCLEOTIDE SEQUENCE [LARGE SCALE GENOMIC DNA]</scope>
    <source>
        <strain evidence="1 2">SWB005</strain>
    </source>
</reference>
<comment type="caution">
    <text evidence="1">The sequence shown here is derived from an EMBL/GenBank/DDBJ whole genome shotgun (WGS) entry which is preliminary data.</text>
</comment>
<dbReference type="SUPFAM" id="SSF160104">
    <property type="entry name" value="Acetoacetate decarboxylase-like"/>
    <property type="match status" value="1"/>
</dbReference>
<proteinExistence type="predicted"/>
<keyword evidence="2" id="KW-1185">Reference proteome</keyword>
<gene>
    <name evidence="1" type="ORF">ENSA5_18680</name>
</gene>
<dbReference type="InterPro" id="IPR018644">
    <property type="entry name" value="DUF2071"/>
</dbReference>
<dbReference type="Pfam" id="PF09844">
    <property type="entry name" value="DUF2071"/>
    <property type="match status" value="1"/>
</dbReference>
<dbReference type="PANTHER" id="PTHR39186">
    <property type="entry name" value="DUF2071 FAMILY PROTEIN"/>
    <property type="match status" value="1"/>
</dbReference>
<organism evidence="1 2">
    <name type="scientific">Enhygromyxa salina</name>
    <dbReference type="NCBI Taxonomy" id="215803"/>
    <lineage>
        <taxon>Bacteria</taxon>
        <taxon>Pseudomonadati</taxon>
        <taxon>Myxococcota</taxon>
        <taxon>Polyangia</taxon>
        <taxon>Nannocystales</taxon>
        <taxon>Nannocystaceae</taxon>
        <taxon>Enhygromyxa</taxon>
    </lineage>
</organism>
<dbReference type="RefSeq" id="WP_219906757.1">
    <property type="nucleotide sequence ID" value="NZ_PVNK01000108.1"/>
</dbReference>
<dbReference type="InterPro" id="IPR023375">
    <property type="entry name" value="ADC_dom_sf"/>
</dbReference>
<dbReference type="Proteomes" id="UP000237968">
    <property type="component" value="Unassembled WGS sequence"/>
</dbReference>
<accession>A0A2S9YCU6</accession>